<feature type="non-terminal residue" evidence="1">
    <location>
        <position position="1"/>
    </location>
</feature>
<accession>A0A821TGQ5</accession>
<protein>
    <submittedName>
        <fullName evidence="1">Uncharacterized protein</fullName>
    </submittedName>
</protein>
<gene>
    <name evidence="1" type="ORF">UJA718_LOCUS44278</name>
</gene>
<organism evidence="1 2">
    <name type="scientific">Rotaria socialis</name>
    <dbReference type="NCBI Taxonomy" id="392032"/>
    <lineage>
        <taxon>Eukaryota</taxon>
        <taxon>Metazoa</taxon>
        <taxon>Spiralia</taxon>
        <taxon>Gnathifera</taxon>
        <taxon>Rotifera</taxon>
        <taxon>Eurotatoria</taxon>
        <taxon>Bdelloidea</taxon>
        <taxon>Philodinida</taxon>
        <taxon>Philodinidae</taxon>
        <taxon>Rotaria</taxon>
    </lineage>
</organism>
<evidence type="ECO:0000313" key="2">
    <source>
        <dbReference type="Proteomes" id="UP000663873"/>
    </source>
</evidence>
<proteinExistence type="predicted"/>
<comment type="caution">
    <text evidence="1">The sequence shown here is derived from an EMBL/GenBank/DDBJ whole genome shotgun (WGS) entry which is preliminary data.</text>
</comment>
<reference evidence="1" key="1">
    <citation type="submission" date="2021-02" db="EMBL/GenBank/DDBJ databases">
        <authorList>
            <person name="Nowell W R."/>
        </authorList>
    </citation>
    <scope>NUCLEOTIDE SEQUENCE</scope>
</reference>
<dbReference type="EMBL" id="CAJOBP010067313">
    <property type="protein sequence ID" value="CAF4870882.1"/>
    <property type="molecule type" value="Genomic_DNA"/>
</dbReference>
<sequence length="12" mass="1116">VGAGGLADTLRS</sequence>
<name>A0A821TGQ5_9BILA</name>
<dbReference type="Proteomes" id="UP000663873">
    <property type="component" value="Unassembled WGS sequence"/>
</dbReference>
<keyword evidence="2" id="KW-1185">Reference proteome</keyword>
<evidence type="ECO:0000313" key="1">
    <source>
        <dbReference type="EMBL" id="CAF4870882.1"/>
    </source>
</evidence>